<keyword evidence="3" id="KW-0716">Sensory transduction</keyword>
<evidence type="ECO:0000256" key="11">
    <source>
        <dbReference type="ARBA" id="ARBA00023303"/>
    </source>
</evidence>
<evidence type="ECO:0000256" key="6">
    <source>
        <dbReference type="ARBA" id="ARBA00022989"/>
    </source>
</evidence>
<evidence type="ECO:0000256" key="2">
    <source>
        <dbReference type="ARBA" id="ARBA00022448"/>
    </source>
</evidence>
<dbReference type="PROSITE" id="PS50297">
    <property type="entry name" value="ANK_REP_REGION"/>
    <property type="match status" value="6"/>
</dbReference>
<feature type="repeat" description="ANK" evidence="12">
    <location>
        <begin position="52"/>
        <end position="84"/>
    </location>
</feature>
<dbReference type="Pfam" id="PF12796">
    <property type="entry name" value="Ank_2"/>
    <property type="match status" value="5"/>
</dbReference>
<dbReference type="OrthoDB" id="1661883at2759"/>
<organism evidence="16 17">
    <name type="scientific">Stylophora pistillata</name>
    <name type="common">Smooth cauliflower coral</name>
    <dbReference type="NCBI Taxonomy" id="50429"/>
    <lineage>
        <taxon>Eukaryota</taxon>
        <taxon>Metazoa</taxon>
        <taxon>Cnidaria</taxon>
        <taxon>Anthozoa</taxon>
        <taxon>Hexacorallia</taxon>
        <taxon>Scleractinia</taxon>
        <taxon>Astrocoeniina</taxon>
        <taxon>Pocilloporidae</taxon>
        <taxon>Stylophora</taxon>
    </lineage>
</organism>
<dbReference type="SUPFAM" id="SSF48403">
    <property type="entry name" value="Ankyrin repeat"/>
    <property type="match status" value="2"/>
</dbReference>
<evidence type="ECO:0000256" key="14">
    <source>
        <dbReference type="SAM" id="Phobius"/>
    </source>
</evidence>
<dbReference type="Proteomes" id="UP000225706">
    <property type="component" value="Unassembled WGS sequence"/>
</dbReference>
<keyword evidence="16" id="KW-0675">Receptor</keyword>
<reference evidence="17" key="1">
    <citation type="journal article" date="2017" name="bioRxiv">
        <title>Comparative analysis of the genomes of Stylophora pistillata and Acropora digitifera provides evidence for extensive differences between species of corals.</title>
        <authorList>
            <person name="Voolstra C.R."/>
            <person name="Li Y."/>
            <person name="Liew Y.J."/>
            <person name="Baumgarten S."/>
            <person name="Zoccola D."/>
            <person name="Flot J.-F."/>
            <person name="Tambutte S."/>
            <person name="Allemand D."/>
            <person name="Aranda M."/>
        </authorList>
    </citation>
    <scope>NUCLEOTIDE SEQUENCE [LARGE SCALE GENOMIC DNA]</scope>
</reference>
<proteinExistence type="predicted"/>
<dbReference type="GO" id="GO:0005216">
    <property type="term" value="F:monoatomic ion channel activity"/>
    <property type="evidence" value="ECO:0007669"/>
    <property type="project" value="InterPro"/>
</dbReference>
<dbReference type="Pfam" id="PF13637">
    <property type="entry name" value="Ank_4"/>
    <property type="match status" value="1"/>
</dbReference>
<keyword evidence="11" id="KW-0407">Ion channel</keyword>
<evidence type="ECO:0000256" key="12">
    <source>
        <dbReference type="PROSITE-ProRule" id="PRU00023"/>
    </source>
</evidence>
<keyword evidence="9 14" id="KW-0472">Membrane</keyword>
<evidence type="ECO:0000313" key="16">
    <source>
        <dbReference type="EMBL" id="PFX28021.1"/>
    </source>
</evidence>
<name>A0A2B4SDR4_STYPI</name>
<feature type="domain" description="Ion transport" evidence="15">
    <location>
        <begin position="694"/>
        <end position="941"/>
    </location>
</feature>
<evidence type="ECO:0000256" key="10">
    <source>
        <dbReference type="ARBA" id="ARBA00023180"/>
    </source>
</evidence>
<dbReference type="InterPro" id="IPR052076">
    <property type="entry name" value="TRP_cation_channel"/>
</dbReference>
<feature type="repeat" description="ANK" evidence="12">
    <location>
        <begin position="329"/>
        <end position="361"/>
    </location>
</feature>
<accession>A0A2B4SDR4</accession>
<feature type="compositionally biased region" description="Basic residues" evidence="13">
    <location>
        <begin position="1"/>
        <end position="10"/>
    </location>
</feature>
<evidence type="ECO:0000256" key="13">
    <source>
        <dbReference type="SAM" id="MobiDB-lite"/>
    </source>
</evidence>
<sequence length="1073" mass="121546">MPQRKKKRKGNSMEMKKNGFSRDRDYTLSIKTEEFEKEAEEVDTDIPKDKDSREKQLQQAAISGDIEVVEDLMSKGIELSITDEFGRTPLHNAILGNQLHIVEILLAKGASVRVQDERGDTSIHTAVRTGDEKILKRLLQNPECNVNATGRRNVTPLHLAAGMDRVNVCKLLIEHQAVINSKDDDQMTPLGHAVERGAKEAVSYLFYYARSQKFHLDSFLYKADLDGSSLLHMAVDGRNEKIVELCLLNGARVRFPKTSDKSTAFHMACAQGSLEIVKLLVSYDLSIGRTTLLDAEGQTPLHRAATNNHVSVVEYLLDQGATRDPPDKSRSTPLFKAASKGAVDTVRFLLERGADVTVKTLELRTVIHAAVPYPNVMELLLRVPSSAYLITDKDYKSLTPAHYAAAKGQSQVITLLMATNKAAAGLTSNELDTPLHIAAKFGWLPIVESLLVGRNVRMINLQNSKGMTPLHLACSNGHDLVVEYLLTKAATIEKDQYQKTALHLAASRGSKRCIMSIVDKHPECLNNVDEAKNTALNLASFEGHAEIVVYLLSLKDQEILMNSYNQNVLDIALNEEKKDVAIAIAEHDRWREVLNSSAPGSLLMMQTLVIKMPEVAEIILDQCVTDEGDEMKSNFKIRRDLTIIQPKYVPNPEKDQLTVLKTMVKYRRDNCLTHKVVFNLVHLKWKKFGFTSLIFSLCLYLMYLLPLTALALYSRDNEKKICAPNDSDIRRDYLEDMPITRSNMIIQVLTYVVLVITLAHLASEVFQLIKKRANYLVSCSNYIVLTGYIITMLYILPPNDCKSGFQIQIGALSLFFGWMNLILYLRRLSFLGSYVIMLATMFITLFKVLMLFALFILAFGTTFYMLIDENELEISLLHWLLTIFAMTLGELNYADNFMPLEYPFAELINVLFILFVLAMPIILMNMLVGLAVGDIDNIQRNATMDRYVMQIKMLLETEEQLPRWLRKHVQFEKFVEFPNKKLPLKTRLYNAICGFGHPGGDEDKKDEEEVPHEVIDIKTKLEEQEAKISDISNMLKKQSEMLEVLSQNFKQKEGENDEEEKRVSPLKSFMRPF</sequence>
<feature type="transmembrane region" description="Helical" evidence="14">
    <location>
        <begin position="744"/>
        <end position="763"/>
    </location>
</feature>
<keyword evidence="17" id="KW-1185">Reference proteome</keyword>
<dbReference type="GO" id="GO:1902495">
    <property type="term" value="C:transmembrane transporter complex"/>
    <property type="evidence" value="ECO:0007669"/>
    <property type="project" value="TreeGrafter"/>
</dbReference>
<dbReference type="PROSITE" id="PS50088">
    <property type="entry name" value="ANK_REPEAT"/>
    <property type="match status" value="9"/>
</dbReference>
<feature type="repeat" description="ANK" evidence="12">
    <location>
        <begin position="296"/>
        <end position="328"/>
    </location>
</feature>
<feature type="repeat" description="ANK" evidence="12">
    <location>
        <begin position="152"/>
        <end position="184"/>
    </location>
</feature>
<evidence type="ECO:0000256" key="9">
    <source>
        <dbReference type="ARBA" id="ARBA00023136"/>
    </source>
</evidence>
<dbReference type="InterPro" id="IPR036770">
    <property type="entry name" value="Ankyrin_rpt-contain_sf"/>
</dbReference>
<keyword evidence="7 12" id="KW-0040">ANK repeat</keyword>
<feature type="repeat" description="ANK" evidence="12">
    <location>
        <begin position="465"/>
        <end position="497"/>
    </location>
</feature>
<feature type="repeat" description="ANK" evidence="12">
    <location>
        <begin position="85"/>
        <end position="117"/>
    </location>
</feature>
<keyword evidence="8" id="KW-0406">Ion transport</keyword>
<feature type="compositionally biased region" description="Basic and acidic residues" evidence="13">
    <location>
        <begin position="45"/>
        <end position="56"/>
    </location>
</feature>
<feature type="region of interest" description="Disordered" evidence="13">
    <location>
        <begin position="1"/>
        <end position="59"/>
    </location>
</feature>
<feature type="compositionally biased region" description="Basic and acidic residues" evidence="13">
    <location>
        <begin position="14"/>
        <end position="34"/>
    </location>
</feature>
<feature type="compositionally biased region" description="Basic and acidic residues" evidence="13">
    <location>
        <begin position="1050"/>
        <end position="1063"/>
    </location>
</feature>
<keyword evidence="6 14" id="KW-1133">Transmembrane helix</keyword>
<keyword evidence="4 14" id="KW-0812">Transmembrane</keyword>
<dbReference type="Gene3D" id="1.25.40.20">
    <property type="entry name" value="Ankyrin repeat-containing domain"/>
    <property type="match status" value="4"/>
</dbReference>
<feature type="transmembrane region" description="Helical" evidence="14">
    <location>
        <begin position="837"/>
        <end position="864"/>
    </location>
</feature>
<feature type="repeat" description="ANK" evidence="12">
    <location>
        <begin position="118"/>
        <end position="141"/>
    </location>
</feature>
<dbReference type="Pfam" id="PF00520">
    <property type="entry name" value="Ion_trans"/>
    <property type="match status" value="1"/>
</dbReference>
<feature type="transmembrane region" description="Helical" evidence="14">
    <location>
        <begin position="807"/>
        <end position="825"/>
    </location>
</feature>
<evidence type="ECO:0000259" key="15">
    <source>
        <dbReference type="Pfam" id="PF00520"/>
    </source>
</evidence>
<feature type="region of interest" description="Disordered" evidence="13">
    <location>
        <begin position="1049"/>
        <end position="1073"/>
    </location>
</feature>
<evidence type="ECO:0000256" key="7">
    <source>
        <dbReference type="ARBA" id="ARBA00023043"/>
    </source>
</evidence>
<feature type="repeat" description="ANK" evidence="12">
    <location>
        <begin position="226"/>
        <end position="258"/>
    </location>
</feature>
<feature type="transmembrane region" description="Helical" evidence="14">
    <location>
        <begin position="907"/>
        <end position="932"/>
    </location>
</feature>
<dbReference type="PANTHER" id="PTHR47143:SF1">
    <property type="entry name" value="ION_TRANS DOMAIN-CONTAINING PROTEIN"/>
    <property type="match status" value="1"/>
</dbReference>
<keyword evidence="2" id="KW-0813">Transport</keyword>
<dbReference type="SMART" id="SM00248">
    <property type="entry name" value="ANK"/>
    <property type="match status" value="15"/>
</dbReference>
<keyword evidence="10" id="KW-0325">Glycoprotein</keyword>
<evidence type="ECO:0000313" key="17">
    <source>
        <dbReference type="Proteomes" id="UP000225706"/>
    </source>
</evidence>
<dbReference type="PANTHER" id="PTHR47143">
    <property type="entry name" value="TRANSIENT RECEPTOR POTENTIAL CATION CHANNEL PROTEIN PAINLESS"/>
    <property type="match status" value="1"/>
</dbReference>
<evidence type="ECO:0000256" key="1">
    <source>
        <dbReference type="ARBA" id="ARBA00004141"/>
    </source>
</evidence>
<feature type="transmembrane region" description="Helical" evidence="14">
    <location>
        <begin position="775"/>
        <end position="795"/>
    </location>
</feature>
<feature type="compositionally biased region" description="Acidic residues" evidence="13">
    <location>
        <begin position="35"/>
        <end position="44"/>
    </location>
</feature>
<keyword evidence="5" id="KW-0677">Repeat</keyword>
<feature type="transmembrane region" description="Helical" evidence="14">
    <location>
        <begin position="876"/>
        <end position="895"/>
    </location>
</feature>
<dbReference type="EMBL" id="LSMT01000091">
    <property type="protein sequence ID" value="PFX28021.1"/>
    <property type="molecule type" value="Genomic_DNA"/>
</dbReference>
<evidence type="ECO:0000256" key="3">
    <source>
        <dbReference type="ARBA" id="ARBA00022606"/>
    </source>
</evidence>
<feature type="repeat" description="ANK" evidence="12">
    <location>
        <begin position="260"/>
        <end position="292"/>
    </location>
</feature>
<dbReference type="PRINTS" id="PR01415">
    <property type="entry name" value="ANKYRIN"/>
</dbReference>
<protein>
    <submittedName>
        <fullName evidence="16">Transient receptor potential cation channel subfamily A member 1</fullName>
    </submittedName>
</protein>
<feature type="transmembrane region" description="Helical" evidence="14">
    <location>
        <begin position="693"/>
        <end position="713"/>
    </location>
</feature>
<dbReference type="InterPro" id="IPR002110">
    <property type="entry name" value="Ankyrin_rpt"/>
</dbReference>
<evidence type="ECO:0000256" key="4">
    <source>
        <dbReference type="ARBA" id="ARBA00022692"/>
    </source>
</evidence>
<dbReference type="InterPro" id="IPR005821">
    <property type="entry name" value="Ion_trans_dom"/>
</dbReference>
<comment type="caution">
    <text evidence="16">The sequence shown here is derived from an EMBL/GenBank/DDBJ whole genome shotgun (WGS) entry which is preliminary data.</text>
</comment>
<dbReference type="AlphaFoldDB" id="A0A2B4SDR4"/>
<comment type="subcellular location">
    <subcellularLocation>
        <location evidence="1">Membrane</location>
        <topology evidence="1">Multi-pass membrane protein</topology>
    </subcellularLocation>
</comment>
<evidence type="ECO:0000256" key="8">
    <source>
        <dbReference type="ARBA" id="ARBA00023065"/>
    </source>
</evidence>
<evidence type="ECO:0000256" key="5">
    <source>
        <dbReference type="ARBA" id="ARBA00022737"/>
    </source>
</evidence>
<gene>
    <name evidence="16" type="primary">Trpa1</name>
    <name evidence="16" type="ORF">AWC38_SpisGene7273</name>
</gene>